<dbReference type="InterPro" id="IPR012340">
    <property type="entry name" value="NA-bd_OB-fold"/>
</dbReference>
<dbReference type="InterPro" id="IPR040916">
    <property type="entry name" value="DDR_swiveling"/>
</dbReference>
<dbReference type="InterPro" id="IPR009191">
    <property type="entry name" value="DDRA"/>
</dbReference>
<name>A0A5S5AVM0_9FIRM</name>
<dbReference type="RefSeq" id="WP_148866953.1">
    <property type="nucleotide sequence ID" value="NZ_VNHO01000010.1"/>
</dbReference>
<dbReference type="NCBIfam" id="TIGR04491">
    <property type="entry name" value="reactive_PduG"/>
    <property type="match status" value="1"/>
</dbReference>
<proteinExistence type="predicted"/>
<protein>
    <submittedName>
        <fullName evidence="3">Diol dehydratase reactivase alpha subunit</fullName>
    </submittedName>
</protein>
<dbReference type="SUPFAM" id="SSF53067">
    <property type="entry name" value="Actin-like ATPase domain"/>
    <property type="match status" value="2"/>
</dbReference>
<dbReference type="AlphaFoldDB" id="A0A5S5AVM0"/>
<evidence type="ECO:0000259" key="1">
    <source>
        <dbReference type="Pfam" id="PF08841"/>
    </source>
</evidence>
<evidence type="ECO:0000313" key="3">
    <source>
        <dbReference type="EMBL" id="TYP55470.1"/>
    </source>
</evidence>
<dbReference type="Proteomes" id="UP000322294">
    <property type="component" value="Unassembled WGS sequence"/>
</dbReference>
<gene>
    <name evidence="3" type="ORF">LZ11_01185</name>
</gene>
<dbReference type="Gene3D" id="3.50.30.70">
    <property type="entry name" value="Swiveling domain of dehydratase reactivase alpha subunit"/>
    <property type="match status" value="1"/>
</dbReference>
<keyword evidence="4" id="KW-1185">Reference proteome</keyword>
<feature type="domain" description="DD-reactivating factor swiveling" evidence="2">
    <location>
        <begin position="91"/>
        <end position="252"/>
    </location>
</feature>
<organism evidence="3 4">
    <name type="scientific">Thermosediminibacter litoriperuensis</name>
    <dbReference type="NCBI Taxonomy" id="291989"/>
    <lineage>
        <taxon>Bacteria</taxon>
        <taxon>Bacillati</taxon>
        <taxon>Bacillota</taxon>
        <taxon>Clostridia</taxon>
        <taxon>Thermosediminibacterales</taxon>
        <taxon>Thermosediminibacteraceae</taxon>
        <taxon>Thermosediminibacter</taxon>
    </lineage>
</organism>
<evidence type="ECO:0000259" key="2">
    <source>
        <dbReference type="Pfam" id="PF18427"/>
    </source>
</evidence>
<dbReference type="Gene3D" id="2.40.50.140">
    <property type="entry name" value="Nucleic acid-binding proteins"/>
    <property type="match status" value="1"/>
</dbReference>
<dbReference type="OrthoDB" id="4676896at2"/>
<feature type="domain" description="Diol dehydratase reactivase ATPase-like" evidence="1">
    <location>
        <begin position="273"/>
        <end position="599"/>
    </location>
</feature>
<reference evidence="3 4" key="1">
    <citation type="submission" date="2019-07" db="EMBL/GenBank/DDBJ databases">
        <title>Genomic Encyclopedia of Type Strains, Phase I: the one thousand microbial genomes (KMG-I) project.</title>
        <authorList>
            <person name="Kyrpides N."/>
        </authorList>
    </citation>
    <scope>NUCLEOTIDE SEQUENCE [LARGE SCALE GENOMIC DNA]</scope>
    <source>
        <strain evidence="3 4">DSM 16647</strain>
    </source>
</reference>
<accession>A0A5S5AVM0</accession>
<dbReference type="Pfam" id="PF18427">
    <property type="entry name" value="DDR_swiveling"/>
    <property type="match status" value="1"/>
</dbReference>
<dbReference type="Gene3D" id="3.90.470.30">
    <property type="match status" value="1"/>
</dbReference>
<sequence length="605" mass="64876">MIIAGVDIGNSTTEIALARIVNNRPEFIASGIAKTTGIKGTEDNVLGIRLALERAVERARIDMKEVKLLRLNEATPVISDVAMEAITETVITESTMIGHNPSTPGGIGVGVGITTPIFDINSRKPGEKVILVIPKNVDFEDAAKKINEALSRGVDVKGAIVQKDDGVLISNRLIKKIPIVDEVSLIEKVPLNMPACIEVAEPGFTIKTLSNPYGIASVFNLTPEETKNIIPIARALIGNRSAVVIKTPRGDVKERKIPAGQIKLKGKNGTQVVDLEEGADKVMQALEQVWPLIDVEGTPSTNVGGLIARVKEVMGQVTYQDIREIKIQDILAVDILVPQRVTGGIADEFFTEDAVAVAAMVKSSKLPMEKIAEKVERELNIPVEIAGVEANMAILGALTTPGTDVPVAVLDLGGGSTDAAFMNRKREVVSIHMAGAGEMVNMIIAAELGISDKQLAEDIKRYPVAKVESLFSIRMEDGTVRFFEKPLDPETFARVCLLKEGKLVPLPPDLQLEKVREVRRKAKQKVFVSNAVRALSKVAPSGNLRLIDFVIMVGGSALDFEIPEMISEALAGYGIVAGRGEIRGSEGPRNAVATGLVLSGWEGTP</sequence>
<dbReference type="InterPro" id="IPR030994">
    <property type="entry name" value="DDR_dom"/>
</dbReference>
<dbReference type="EMBL" id="VNHO01000010">
    <property type="protein sequence ID" value="TYP55470.1"/>
    <property type="molecule type" value="Genomic_DNA"/>
</dbReference>
<dbReference type="InterPro" id="IPR043129">
    <property type="entry name" value="ATPase_NBD"/>
</dbReference>
<dbReference type="InterPro" id="IPR028975">
    <property type="entry name" value="DDRA_swiveling_dom_sf"/>
</dbReference>
<comment type="caution">
    <text evidence="3">The sequence shown here is derived from an EMBL/GenBank/DDBJ whole genome shotgun (WGS) entry which is preliminary data.</text>
</comment>
<dbReference type="SUPFAM" id="SSF82317">
    <property type="entry name" value="Swiveling domain of dehydratase reactivase alpha subunit"/>
    <property type="match status" value="1"/>
</dbReference>
<dbReference type="Pfam" id="PF08841">
    <property type="entry name" value="DDR"/>
    <property type="match status" value="1"/>
</dbReference>
<evidence type="ECO:0000313" key="4">
    <source>
        <dbReference type="Proteomes" id="UP000322294"/>
    </source>
</evidence>
<dbReference type="Gene3D" id="3.30.420.40">
    <property type="match status" value="2"/>
</dbReference>